<dbReference type="NCBIfam" id="TIGR00756">
    <property type="entry name" value="PPR"/>
    <property type="match status" value="2"/>
</dbReference>
<dbReference type="InterPro" id="IPR011011">
    <property type="entry name" value="Znf_FYVE_PHD"/>
</dbReference>
<keyword evidence="5 9" id="KW-0863">Zinc-finger</keyword>
<evidence type="ECO:0000259" key="13">
    <source>
        <dbReference type="PROSITE" id="PS50016"/>
    </source>
</evidence>
<comment type="caution">
    <text evidence="15">The sequence shown here is derived from an EMBL/GenBank/DDBJ whole genome shotgun (WGS) entry which is preliminary data.</text>
</comment>
<evidence type="ECO:0000256" key="4">
    <source>
        <dbReference type="ARBA" id="ARBA00022737"/>
    </source>
</evidence>
<feature type="compositionally biased region" description="Basic residues" evidence="12">
    <location>
        <begin position="685"/>
        <end position="694"/>
    </location>
</feature>
<dbReference type="InterPro" id="IPR011990">
    <property type="entry name" value="TPR-like_helical_dom_sf"/>
</dbReference>
<feature type="compositionally biased region" description="Acidic residues" evidence="12">
    <location>
        <begin position="935"/>
        <end position="946"/>
    </location>
</feature>
<evidence type="ECO:0000256" key="7">
    <source>
        <dbReference type="ARBA" id="ARBA00023155"/>
    </source>
</evidence>
<proteinExistence type="inferred from homology"/>
<dbReference type="InterPro" id="IPR013083">
    <property type="entry name" value="Znf_RING/FYVE/PHD"/>
</dbReference>
<evidence type="ECO:0000256" key="6">
    <source>
        <dbReference type="ARBA" id="ARBA00022833"/>
    </source>
</evidence>
<feature type="repeat" description="PPR" evidence="10">
    <location>
        <begin position="386"/>
        <end position="420"/>
    </location>
</feature>
<feature type="region of interest" description="Disordered" evidence="12">
    <location>
        <begin position="685"/>
        <end position="704"/>
    </location>
</feature>
<name>A0ABR2DYT9_9ROSI</name>
<dbReference type="InterPro" id="IPR001965">
    <property type="entry name" value="Znf_PHD"/>
</dbReference>
<dbReference type="InterPro" id="IPR046848">
    <property type="entry name" value="E_motif"/>
</dbReference>
<dbReference type="SUPFAM" id="SSF46689">
    <property type="entry name" value="Homeodomain-like"/>
    <property type="match status" value="1"/>
</dbReference>
<feature type="region of interest" description="Disordered" evidence="12">
    <location>
        <begin position="931"/>
        <end position="975"/>
    </location>
</feature>
<dbReference type="PROSITE" id="PS51375">
    <property type="entry name" value="PPR"/>
    <property type="match status" value="3"/>
</dbReference>
<feature type="region of interest" description="Disordered" evidence="12">
    <location>
        <begin position="1035"/>
        <end position="1057"/>
    </location>
</feature>
<protein>
    <recommendedName>
        <fullName evidence="17">Pathogenesis-related homeodomain protein</fullName>
    </recommendedName>
</protein>
<reference evidence="15 16" key="1">
    <citation type="journal article" date="2024" name="G3 (Bethesda)">
        <title>Genome assembly of Hibiscus sabdariffa L. provides insights into metabolisms of medicinal natural products.</title>
        <authorList>
            <person name="Kim T."/>
        </authorList>
    </citation>
    <scope>NUCLEOTIDE SEQUENCE [LARGE SCALE GENOMIC DNA]</scope>
    <source>
        <strain evidence="15">TK-2024</strain>
        <tissue evidence="15">Old leaves</tissue>
    </source>
</reference>
<keyword evidence="7 8" id="KW-0371">Homeobox</keyword>
<keyword evidence="3" id="KW-0479">Metal-binding</keyword>
<evidence type="ECO:0000313" key="15">
    <source>
        <dbReference type="EMBL" id="KAK8550097.1"/>
    </source>
</evidence>
<dbReference type="InterPro" id="IPR045876">
    <property type="entry name" value="PRHA-like_PHD-finger"/>
</dbReference>
<dbReference type="Gene3D" id="1.25.40.10">
    <property type="entry name" value="Tetratricopeptide repeat domain"/>
    <property type="match status" value="4"/>
</dbReference>
<dbReference type="InterPro" id="IPR009057">
    <property type="entry name" value="Homeodomain-like_sf"/>
</dbReference>
<feature type="DNA-binding region" description="Homeobox" evidence="8">
    <location>
        <begin position="1091"/>
        <end position="1150"/>
    </location>
</feature>
<keyword evidence="4" id="KW-0677">Repeat</keyword>
<dbReference type="PROSITE" id="PS50071">
    <property type="entry name" value="HOMEOBOX_2"/>
    <property type="match status" value="1"/>
</dbReference>
<evidence type="ECO:0000256" key="12">
    <source>
        <dbReference type="SAM" id="MobiDB-lite"/>
    </source>
</evidence>
<feature type="repeat" description="PPR" evidence="10">
    <location>
        <begin position="56"/>
        <end position="90"/>
    </location>
</feature>
<comment type="subcellular location">
    <subcellularLocation>
        <location evidence="1 8 11">Nucleus</location>
    </subcellularLocation>
</comment>
<dbReference type="Pfam" id="PF20431">
    <property type="entry name" value="E_motif"/>
    <property type="match status" value="1"/>
</dbReference>
<dbReference type="SUPFAM" id="SSF57903">
    <property type="entry name" value="FYVE/PHD zinc finger"/>
    <property type="match status" value="1"/>
</dbReference>
<evidence type="ECO:0000313" key="16">
    <source>
        <dbReference type="Proteomes" id="UP001472677"/>
    </source>
</evidence>
<accession>A0ABR2DYT9</accession>
<dbReference type="InterPro" id="IPR019787">
    <property type="entry name" value="Znf_PHD-finger"/>
</dbReference>
<feature type="domain" description="Homeobox" evidence="14">
    <location>
        <begin position="1089"/>
        <end position="1149"/>
    </location>
</feature>
<dbReference type="Pfam" id="PF01535">
    <property type="entry name" value="PPR"/>
    <property type="match status" value="5"/>
</dbReference>
<dbReference type="PROSITE" id="PS50016">
    <property type="entry name" value="ZF_PHD_2"/>
    <property type="match status" value="1"/>
</dbReference>
<dbReference type="InterPro" id="IPR002885">
    <property type="entry name" value="PPR_rpt"/>
</dbReference>
<dbReference type="Gene3D" id="1.10.10.60">
    <property type="entry name" value="Homeodomain-like"/>
    <property type="match status" value="1"/>
</dbReference>
<dbReference type="CDD" id="cd00086">
    <property type="entry name" value="homeodomain"/>
    <property type="match status" value="1"/>
</dbReference>
<evidence type="ECO:0000256" key="8">
    <source>
        <dbReference type="PROSITE-ProRule" id="PRU00108"/>
    </source>
</evidence>
<dbReference type="InterPro" id="IPR001356">
    <property type="entry name" value="HD"/>
</dbReference>
<feature type="domain" description="PHD-type" evidence="13">
    <location>
        <begin position="833"/>
        <end position="890"/>
    </location>
</feature>
<feature type="compositionally biased region" description="Basic residues" evidence="12">
    <location>
        <begin position="1193"/>
        <end position="1205"/>
    </location>
</feature>
<keyword evidence="16" id="KW-1185">Reference proteome</keyword>
<dbReference type="EMBL" id="JBBPBM010000020">
    <property type="protein sequence ID" value="KAK8550097.1"/>
    <property type="molecule type" value="Genomic_DNA"/>
</dbReference>
<evidence type="ECO:0000256" key="10">
    <source>
        <dbReference type="PROSITE-ProRule" id="PRU00708"/>
    </source>
</evidence>
<comment type="similarity">
    <text evidence="2">Belongs to the PHD-associated homeobox family.</text>
</comment>
<keyword evidence="6" id="KW-0862">Zinc</keyword>
<evidence type="ECO:0000256" key="5">
    <source>
        <dbReference type="ARBA" id="ARBA00022771"/>
    </source>
</evidence>
<dbReference type="PROSITE" id="PS01359">
    <property type="entry name" value="ZF_PHD_1"/>
    <property type="match status" value="1"/>
</dbReference>
<dbReference type="Gene3D" id="3.30.40.10">
    <property type="entry name" value="Zinc/RING finger domain, C3HC4 (zinc finger)"/>
    <property type="match status" value="1"/>
</dbReference>
<evidence type="ECO:0000256" key="1">
    <source>
        <dbReference type="ARBA" id="ARBA00004123"/>
    </source>
</evidence>
<dbReference type="Pfam" id="PF00628">
    <property type="entry name" value="PHD"/>
    <property type="match status" value="1"/>
</dbReference>
<feature type="region of interest" description="Disordered" evidence="12">
    <location>
        <begin position="1153"/>
        <end position="1215"/>
    </location>
</feature>
<dbReference type="Pfam" id="PF00046">
    <property type="entry name" value="Homeodomain"/>
    <property type="match status" value="1"/>
</dbReference>
<evidence type="ECO:0000256" key="11">
    <source>
        <dbReference type="RuleBase" id="RU000682"/>
    </source>
</evidence>
<dbReference type="PANTHER" id="PTHR47928">
    <property type="entry name" value="REPEAT-CONTAINING PROTEIN, PUTATIVE-RELATED"/>
    <property type="match status" value="1"/>
</dbReference>
<dbReference type="PANTHER" id="PTHR47928:SF207">
    <property type="entry name" value="PENTATRICOPEPTIDE REPEAT-CONTAINING PROTEIN"/>
    <property type="match status" value="1"/>
</dbReference>
<dbReference type="Pfam" id="PF13041">
    <property type="entry name" value="PPR_2"/>
    <property type="match status" value="2"/>
</dbReference>
<evidence type="ECO:0000259" key="14">
    <source>
        <dbReference type="PROSITE" id="PS50071"/>
    </source>
</evidence>
<evidence type="ECO:0008006" key="17">
    <source>
        <dbReference type="Google" id="ProtNLM"/>
    </source>
</evidence>
<dbReference type="InterPro" id="IPR050421">
    <property type="entry name" value="PPR"/>
</dbReference>
<keyword evidence="8 11" id="KW-0238">DNA-binding</keyword>
<dbReference type="InterPro" id="IPR019786">
    <property type="entry name" value="Zinc_finger_PHD-type_CS"/>
</dbReference>
<dbReference type="SMART" id="SM00249">
    <property type="entry name" value="PHD"/>
    <property type="match status" value="1"/>
</dbReference>
<dbReference type="CDD" id="cd15504">
    <property type="entry name" value="PHD_PRHA_like"/>
    <property type="match status" value="1"/>
</dbReference>
<evidence type="ECO:0000256" key="2">
    <source>
        <dbReference type="ARBA" id="ARBA00007427"/>
    </source>
</evidence>
<evidence type="ECO:0000256" key="9">
    <source>
        <dbReference type="PROSITE-ProRule" id="PRU00146"/>
    </source>
</evidence>
<keyword evidence="8 11" id="KW-0539">Nucleus</keyword>
<gene>
    <name evidence="15" type="ORF">V6N12_038830</name>
</gene>
<organism evidence="15 16">
    <name type="scientific">Hibiscus sabdariffa</name>
    <name type="common">roselle</name>
    <dbReference type="NCBI Taxonomy" id="183260"/>
    <lineage>
        <taxon>Eukaryota</taxon>
        <taxon>Viridiplantae</taxon>
        <taxon>Streptophyta</taxon>
        <taxon>Embryophyta</taxon>
        <taxon>Tracheophyta</taxon>
        <taxon>Spermatophyta</taxon>
        <taxon>Magnoliopsida</taxon>
        <taxon>eudicotyledons</taxon>
        <taxon>Gunneridae</taxon>
        <taxon>Pentapetalae</taxon>
        <taxon>rosids</taxon>
        <taxon>malvids</taxon>
        <taxon>Malvales</taxon>
        <taxon>Malvaceae</taxon>
        <taxon>Malvoideae</taxon>
        <taxon>Hibiscus</taxon>
    </lineage>
</organism>
<dbReference type="Proteomes" id="UP001472677">
    <property type="component" value="Unassembled WGS sequence"/>
</dbReference>
<evidence type="ECO:0000256" key="3">
    <source>
        <dbReference type="ARBA" id="ARBA00022723"/>
    </source>
</evidence>
<sequence length="1338" mass="150409">MRGTGNKLTDHGSAKSFSSKREAGLVSLLHHCSKTKAFRSGLSLHAAIFKAGMLADVIVSNHVLNMYAKCRIINFARQVFDEMSERNLVSWSSMISGYDQVGAPLLALDLFSQMRLAPNEYVFSSAITACSNLMLLGEGRQVHAQSFKYGYTSVSFVSNSLISMYMKCGHSGDGLLVYSEALEPNVVTYNAIITGFIENQQPEKGFQVFKHMHQEGFVPDRFTFVGLLRSCADSIALHTGTVLHCQTIKLGLDSTTFIGNVIMTMYSKFSLMEEVEKVFKLVQEKDVISWNTFIVACYNCENHEKSLRAFGEMLYHMRPDDFTFATALSASASLASIVYGKQIHAHLIRTGLNQDVGVDNALTNMYAKCGSIAYACNVFNNMPHHNLVSWNTIIAAFGNHGLGSRALEHFQQLRENGLEPDCVTFLGLLMACNHAGMVDEGLLVFNCMQETCGIAPDIEHFSCLIDMLGRAGRLNEAEDYMRRFAFGEDAVVLGSLLSACRLHGDVMMGERLAKQLLKHEAGSTSPFVLLSNLYASDEMWDGVAEARKKMKVSGLKKEAGYSMVQTEVAVQFHRWFSFYLHQNQSISFCCPSLLISLKMRGTGNKLTDHGSAKSFSSKREAGSKLIATLKFKNRCKISHGRVRKPKHHVKKVGSTLLKRKVTSFVTKGPGNDVSSSRKVDCKTNLHKANKKGSSKKLGSSKLRGKNATCSSLEENGKKANADVRIKNLTKKKNKGQKDKVELDEASRLQRRTRYLLIKMKLEQNLIDAYSGEGWKGQSREKIKPEKELQRAKKQILKCKLGIREAIRQLDSLSSVGSIEGSVIAPDGSVYHEHIFCAKCKLREAFPDNDIVLCDGTCNRAFHQKCLDPPLDTENIPPGDQGWFCKFCECKMAIIEAMNAHIGTHFSVDSHWQDIFKDEAALPDDAITSLNLEVEWPSDDSEDDDYDPERRENSCRISGTATDSEESDDTDSLTGLTWSVDSEDLSGFGRRENHPFDCGADSYETSDGEIVCGRRRRGTVDYKKLYDEMFGKDDPQYERVSEDEDWGPGKRKHREKESDAASTLMTLYESETNFLNVETTEMKRQLSSDLKSRRPFFRIPPTAVEKLRQVFAENELPSRVIREKLSKELSLEPEKVNKWFKNARYLALKSRKVENHLQSSSPRVTKEPELEAPKGNDPDIMTLEDMSETALLRTPKRLKKKPRKSPNSKSNSNKVSKELSDDVILKKLLNVKKKKRKNIFIGGGLQAFELEMERLCRAKVRLENMKQTLLRLETRKGRKLNKRRVRQESVIYIPIAELKEKDQEVPVNKEATVGLTSDIHHLIVIQTFILVGVIAMSKL</sequence>
<dbReference type="SMART" id="SM00389">
    <property type="entry name" value="HOX"/>
    <property type="match status" value="1"/>
</dbReference>
<feature type="repeat" description="PPR" evidence="10">
    <location>
        <begin position="185"/>
        <end position="219"/>
    </location>
</feature>
<feature type="compositionally biased region" description="Basic and acidic residues" evidence="12">
    <location>
        <begin position="1163"/>
        <end position="1176"/>
    </location>
</feature>